<dbReference type="EMBL" id="BAAAQT010000004">
    <property type="protein sequence ID" value="GAA2171305.1"/>
    <property type="molecule type" value="Genomic_DNA"/>
</dbReference>
<keyword evidence="1" id="KW-0812">Transmembrane</keyword>
<keyword evidence="3" id="KW-1185">Reference proteome</keyword>
<protein>
    <submittedName>
        <fullName evidence="2">Uncharacterized protein</fullName>
    </submittedName>
</protein>
<dbReference type="SUPFAM" id="SSF53474">
    <property type="entry name" value="alpha/beta-Hydrolases"/>
    <property type="match status" value="1"/>
</dbReference>
<keyword evidence="1" id="KW-0472">Membrane</keyword>
<feature type="transmembrane region" description="Helical" evidence="1">
    <location>
        <begin position="232"/>
        <end position="252"/>
    </location>
</feature>
<proteinExistence type="predicted"/>
<dbReference type="Proteomes" id="UP001501599">
    <property type="component" value="Unassembled WGS sequence"/>
</dbReference>
<feature type="transmembrane region" description="Helical" evidence="1">
    <location>
        <begin position="204"/>
        <end position="225"/>
    </location>
</feature>
<dbReference type="Gene3D" id="3.40.50.1820">
    <property type="entry name" value="alpha/beta hydrolase"/>
    <property type="match status" value="1"/>
</dbReference>
<organism evidence="2 3">
    <name type="scientific">Agrococcus versicolor</name>
    <dbReference type="NCBI Taxonomy" id="501482"/>
    <lineage>
        <taxon>Bacteria</taxon>
        <taxon>Bacillati</taxon>
        <taxon>Actinomycetota</taxon>
        <taxon>Actinomycetes</taxon>
        <taxon>Micrococcales</taxon>
        <taxon>Microbacteriaceae</taxon>
        <taxon>Agrococcus</taxon>
    </lineage>
</organism>
<sequence length="560" mass="58557">MRPEALTGDASVVEGHGSAYVGTAEAIEAAIDRLRAIRDEDSTIAQAFDRVRDAAGEVSDQIARARSRYDVTGTALVDYAAELRIAQGAADEAIERWEAADAAVETADEERRHLAETVPDDAAGDAVGEQEAVVAAHEAAREQAYDDWLVAVERKRSAAEEAEARIRAEVEDADLNDSFWDDLWGGITDLFEAIADAIVAVLEWIAAVVLVAVVVIVAAAIAVALLAVGGIVALLGGLLLAAVVLFVANGGAEAFVTTLLRTGELDAALMAGAIETLRTTAPGVLDWLIAQDAGDPSLRWSETTTVRSDLGRDATAGDLLAELQAGNRDVDALKGAPEGLDPTNATMITVTAVTGADGVVRYRVNIPSTQQWTTGTDGINDIASDANAKLGQDPTRLELAVRQAMEEAGVPDGAGVLLSGWSLGGITAANLAADPSFSARYDVDGVVVAGAPVDDVAVPAHIPVLSVDHVGDPVPLLEDPRGGYHRDDPGRTRIEVDPPAGAPFVPHEGAAYETTLQQQGDLPGSEAEAWVDRAGIDRYFGGDEQRHASVYQRGGQPVAR</sequence>
<comment type="caution">
    <text evidence="2">The sequence shown here is derived from an EMBL/GenBank/DDBJ whole genome shotgun (WGS) entry which is preliminary data.</text>
</comment>
<dbReference type="RefSeq" id="WP_344339900.1">
    <property type="nucleotide sequence ID" value="NZ_BAAAQT010000004.1"/>
</dbReference>
<evidence type="ECO:0000256" key="1">
    <source>
        <dbReference type="SAM" id="Phobius"/>
    </source>
</evidence>
<keyword evidence="1" id="KW-1133">Transmembrane helix</keyword>
<evidence type="ECO:0000313" key="3">
    <source>
        <dbReference type="Proteomes" id="UP001501599"/>
    </source>
</evidence>
<gene>
    <name evidence="2" type="ORF">GCM10009846_04670</name>
</gene>
<evidence type="ECO:0000313" key="2">
    <source>
        <dbReference type="EMBL" id="GAA2171305.1"/>
    </source>
</evidence>
<reference evidence="3" key="1">
    <citation type="journal article" date="2019" name="Int. J. Syst. Evol. Microbiol.">
        <title>The Global Catalogue of Microorganisms (GCM) 10K type strain sequencing project: providing services to taxonomists for standard genome sequencing and annotation.</title>
        <authorList>
            <consortium name="The Broad Institute Genomics Platform"/>
            <consortium name="The Broad Institute Genome Sequencing Center for Infectious Disease"/>
            <person name="Wu L."/>
            <person name="Ma J."/>
        </authorList>
    </citation>
    <scope>NUCLEOTIDE SEQUENCE [LARGE SCALE GENOMIC DNA]</scope>
    <source>
        <strain evidence="3">JCM 16026</strain>
    </source>
</reference>
<accession>A0ABP5MEF4</accession>
<name>A0ABP5MEF4_9MICO</name>
<dbReference type="InterPro" id="IPR029058">
    <property type="entry name" value="AB_hydrolase_fold"/>
</dbReference>